<dbReference type="GO" id="GO:0004776">
    <property type="term" value="F:succinate-CoA ligase (GDP-forming) activity"/>
    <property type="evidence" value="ECO:0007669"/>
    <property type="project" value="TreeGrafter"/>
</dbReference>
<dbReference type="InterPro" id="IPR005811">
    <property type="entry name" value="SUCC_ACL_C"/>
</dbReference>
<dbReference type="Gene3D" id="3.40.50.720">
    <property type="entry name" value="NAD(P)-binding Rossmann-like Domain"/>
    <property type="match status" value="1"/>
</dbReference>
<dbReference type="Proteomes" id="UP000315252">
    <property type="component" value="Unassembled WGS sequence"/>
</dbReference>
<dbReference type="Pfam" id="PF02629">
    <property type="entry name" value="CoA_binding"/>
    <property type="match status" value="1"/>
</dbReference>
<dbReference type="InterPro" id="IPR003781">
    <property type="entry name" value="CoA-bd"/>
</dbReference>
<name>A0A545U147_9PROT</name>
<comment type="caution">
    <text evidence="6">The sequence shown here is derived from an EMBL/GenBank/DDBJ whole genome shotgun (WGS) entry which is preliminary data.</text>
</comment>
<accession>A0A545U147</accession>
<dbReference type="SUPFAM" id="SSF52210">
    <property type="entry name" value="Succinyl-CoA synthetase domains"/>
    <property type="match status" value="1"/>
</dbReference>
<dbReference type="UniPathway" id="UPA00223">
    <property type="reaction ID" value="UER00999"/>
</dbReference>
<dbReference type="Pfam" id="PF00549">
    <property type="entry name" value="Ligase_CoA"/>
    <property type="match status" value="1"/>
</dbReference>
<organism evidence="6 7">
    <name type="scientific">Denitrobaculum tricleocarpae</name>
    <dbReference type="NCBI Taxonomy" id="2591009"/>
    <lineage>
        <taxon>Bacteria</taxon>
        <taxon>Pseudomonadati</taxon>
        <taxon>Pseudomonadota</taxon>
        <taxon>Alphaproteobacteria</taxon>
        <taxon>Rhodospirillales</taxon>
        <taxon>Rhodospirillaceae</taxon>
        <taxon>Denitrobaculum</taxon>
    </lineage>
</organism>
<dbReference type="RefSeq" id="WP_142894091.1">
    <property type="nucleotide sequence ID" value="NZ_ML660052.1"/>
</dbReference>
<feature type="domain" description="CoA-binding" evidence="5">
    <location>
        <begin position="2"/>
        <end position="98"/>
    </location>
</feature>
<dbReference type="GO" id="GO:0004775">
    <property type="term" value="F:succinate-CoA ligase (ADP-forming) activity"/>
    <property type="evidence" value="ECO:0007669"/>
    <property type="project" value="UniProtKB-EC"/>
</dbReference>
<dbReference type="PANTHER" id="PTHR11117:SF2">
    <property type="entry name" value="SUCCINATE--COA LIGASE [ADP_GDP-FORMING] SUBUNIT ALPHA, MITOCHONDRIAL"/>
    <property type="match status" value="1"/>
</dbReference>
<keyword evidence="1" id="KW-0816">Tricarboxylic acid cycle</keyword>
<dbReference type="AlphaFoldDB" id="A0A545U147"/>
<evidence type="ECO:0000256" key="2">
    <source>
        <dbReference type="ARBA" id="ARBA00022598"/>
    </source>
</evidence>
<keyword evidence="2 6" id="KW-0436">Ligase</keyword>
<dbReference type="InterPro" id="IPR005810">
    <property type="entry name" value="CoA_lig_alpha"/>
</dbReference>
<keyword evidence="3" id="KW-0547">Nucleotide-binding</keyword>
<dbReference type="EMBL" id="VHSH01000001">
    <property type="protein sequence ID" value="TQV83133.1"/>
    <property type="molecule type" value="Genomic_DNA"/>
</dbReference>
<proteinExistence type="predicted"/>
<evidence type="ECO:0000256" key="1">
    <source>
        <dbReference type="ARBA" id="ARBA00022532"/>
    </source>
</evidence>
<dbReference type="OrthoDB" id="9807196at2"/>
<dbReference type="GO" id="GO:0006099">
    <property type="term" value="P:tricarboxylic acid cycle"/>
    <property type="evidence" value="ECO:0007669"/>
    <property type="project" value="UniProtKB-UniPathway"/>
</dbReference>
<dbReference type="EC" id="6.2.1.5" evidence="6"/>
<dbReference type="InterPro" id="IPR016102">
    <property type="entry name" value="Succinyl-CoA_synth-like"/>
</dbReference>
<evidence type="ECO:0000256" key="3">
    <source>
        <dbReference type="ARBA" id="ARBA00022741"/>
    </source>
</evidence>
<keyword evidence="7" id="KW-1185">Reference proteome</keyword>
<reference evidence="6 7" key="1">
    <citation type="submission" date="2019-06" db="EMBL/GenBank/DDBJ databases">
        <title>Whole genome sequence for Rhodospirillaceae sp. R148.</title>
        <authorList>
            <person name="Wang G."/>
        </authorList>
    </citation>
    <scope>NUCLEOTIDE SEQUENCE [LARGE SCALE GENOMIC DNA]</scope>
    <source>
        <strain evidence="6 7">R148</strain>
    </source>
</reference>
<sequence>MIVRREHKVLVQGITGKQGTFWTKAMQDYGTSVVAGVNPRKAGTEHLGVPVYACAVDAARDSRIDVSVMFIPPMAAKAAAIDACEAGVKLLVCLTEHIPAHDVMEMHAAAAANGVRIVGPNTAGLVTPGECFVGIMPAFNANVFRPGEIGVISRSGSLGTLVSLNLTQSGFGQSAFYGVGGDPMIGTTSRDALEILDADAGTKAVVLCGEIGGSAEESAAEYAAGMSKPVVAFIAGRASPPGKKMGHAGAIVSGSSGGYDAKRAALEAAGVAVADVPSQIPVLLKESLDSKAA</sequence>
<dbReference type="Gene3D" id="3.40.50.261">
    <property type="entry name" value="Succinyl-CoA synthetase domains"/>
    <property type="match status" value="1"/>
</dbReference>
<feature type="active site" description="Tele-phosphohistidine intermediate" evidence="4">
    <location>
        <position position="247"/>
    </location>
</feature>
<dbReference type="GO" id="GO:0000166">
    <property type="term" value="F:nucleotide binding"/>
    <property type="evidence" value="ECO:0007669"/>
    <property type="project" value="UniProtKB-KW"/>
</dbReference>
<evidence type="ECO:0000313" key="7">
    <source>
        <dbReference type="Proteomes" id="UP000315252"/>
    </source>
</evidence>
<dbReference type="NCBIfam" id="NF004230">
    <property type="entry name" value="PRK05678.1"/>
    <property type="match status" value="1"/>
</dbReference>
<dbReference type="InterPro" id="IPR036291">
    <property type="entry name" value="NAD(P)-bd_dom_sf"/>
</dbReference>
<dbReference type="PRINTS" id="PR01798">
    <property type="entry name" value="SCOASYNTHASE"/>
</dbReference>
<evidence type="ECO:0000256" key="4">
    <source>
        <dbReference type="PIRSR" id="PIRSR001553-1"/>
    </source>
</evidence>
<protein>
    <submittedName>
        <fullName evidence="6">Succinate--CoA ligase subunit alpha</fullName>
        <ecNumber evidence="6">6.2.1.5</ecNumber>
    </submittedName>
</protein>
<gene>
    <name evidence="6" type="primary">sucD</name>
    <name evidence="6" type="ORF">FKG95_00590</name>
</gene>
<dbReference type="SUPFAM" id="SSF51735">
    <property type="entry name" value="NAD(P)-binding Rossmann-fold domains"/>
    <property type="match status" value="1"/>
</dbReference>
<dbReference type="PANTHER" id="PTHR11117">
    <property type="entry name" value="SUCCINYL-COA LIGASE SUBUNIT ALPHA"/>
    <property type="match status" value="1"/>
</dbReference>
<dbReference type="SMART" id="SM00881">
    <property type="entry name" value="CoA_binding"/>
    <property type="match status" value="1"/>
</dbReference>
<dbReference type="PIRSF" id="PIRSF001553">
    <property type="entry name" value="SucCS_alpha"/>
    <property type="match status" value="1"/>
</dbReference>
<dbReference type="GO" id="GO:0009361">
    <property type="term" value="C:succinate-CoA ligase complex (ADP-forming)"/>
    <property type="evidence" value="ECO:0007669"/>
    <property type="project" value="TreeGrafter"/>
</dbReference>
<evidence type="ECO:0000259" key="5">
    <source>
        <dbReference type="SMART" id="SM00881"/>
    </source>
</evidence>
<evidence type="ECO:0000313" key="6">
    <source>
        <dbReference type="EMBL" id="TQV83133.1"/>
    </source>
</evidence>